<dbReference type="AlphaFoldDB" id="A0A382FA88"/>
<dbReference type="Pfam" id="PF23977">
    <property type="entry name" value="Pam3_Gp34"/>
    <property type="match status" value="1"/>
</dbReference>
<proteinExistence type="predicted"/>
<sequence length="250" mass="28149">METRNEKQVAKKQEAGLPSDALFEADAKKGFENVDQESVALPILKLLQNGSAEAQRKHANYVEGADPGMFFNTVTRQLYDGEKGIHVIPCHYRLEYQEWADFGTGSGRPENIFPGNSDILSKTTKDAMNKDRLPNGNYIQKTAQHFVIILNEKSSETALISMSSTQAKISRKWNSMMMSITKNGKDGPYTPPPFSHIYKLSSVKNTGKGNEWYGYNIQKISEITDVNLYKRAKSFYESCRRVDQSNGKTS</sequence>
<dbReference type="EMBL" id="UINC01048712">
    <property type="protein sequence ID" value="SVB59585.1"/>
    <property type="molecule type" value="Genomic_DNA"/>
</dbReference>
<name>A0A382FA88_9ZZZZ</name>
<reference evidence="1" key="1">
    <citation type="submission" date="2018-05" db="EMBL/GenBank/DDBJ databases">
        <authorList>
            <person name="Lanie J.A."/>
            <person name="Ng W.-L."/>
            <person name="Kazmierczak K.M."/>
            <person name="Andrzejewski T.M."/>
            <person name="Davidsen T.M."/>
            <person name="Wayne K.J."/>
            <person name="Tettelin H."/>
            <person name="Glass J.I."/>
            <person name="Rusch D."/>
            <person name="Podicherti R."/>
            <person name="Tsui H.-C.T."/>
            <person name="Winkler M.E."/>
        </authorList>
    </citation>
    <scope>NUCLEOTIDE SEQUENCE</scope>
</reference>
<protein>
    <submittedName>
        <fullName evidence="1">Uncharacterized protein</fullName>
    </submittedName>
</protein>
<gene>
    <name evidence="1" type="ORF">METZ01_LOCUS212439</name>
</gene>
<dbReference type="InterPro" id="IPR056957">
    <property type="entry name" value="Pam3_Gp34-like"/>
</dbReference>
<evidence type="ECO:0000313" key="1">
    <source>
        <dbReference type="EMBL" id="SVB59585.1"/>
    </source>
</evidence>
<organism evidence="1">
    <name type="scientific">marine metagenome</name>
    <dbReference type="NCBI Taxonomy" id="408172"/>
    <lineage>
        <taxon>unclassified sequences</taxon>
        <taxon>metagenomes</taxon>
        <taxon>ecological metagenomes</taxon>
    </lineage>
</organism>
<accession>A0A382FA88</accession>